<reference evidence="1" key="1">
    <citation type="submission" date="2023-04" db="EMBL/GenBank/DDBJ databases">
        <title>Draft Genome sequencing of Naganishia species isolated from polar environments using Oxford Nanopore Technology.</title>
        <authorList>
            <person name="Leo P."/>
            <person name="Venkateswaran K."/>
        </authorList>
    </citation>
    <scope>NUCLEOTIDE SEQUENCE</scope>
    <source>
        <strain evidence="1">MNA-CCFEE 5423</strain>
    </source>
</reference>
<gene>
    <name evidence="1" type="ORF">QFC21_006128</name>
</gene>
<name>A0ACC2V3U9_9TREE</name>
<evidence type="ECO:0000313" key="1">
    <source>
        <dbReference type="EMBL" id="KAJ9094028.1"/>
    </source>
</evidence>
<sequence length="182" mass="20782">MLLDPTVREEGLKKLLTKEYKADKYFKETIGFLKLRVLDYEHQAEQGGWDAAEKEVVVVEKPQRVNRSPSAKYQSGEADDTLDLKNSWACYTSGRPRYATFTGEPMLVYWKRMLQYQEMWPMAMAARDVLGMASSSASVERLFSHAGHVLDGKRGSLSAKLLAKQTMLPMWDMQGFMTLDDL</sequence>
<accession>A0ACC2V3U9</accession>
<comment type="caution">
    <text evidence="1">The sequence shown here is derived from an EMBL/GenBank/DDBJ whole genome shotgun (WGS) entry which is preliminary data.</text>
</comment>
<organism evidence="1 2">
    <name type="scientific">Naganishia friedmannii</name>
    <dbReference type="NCBI Taxonomy" id="89922"/>
    <lineage>
        <taxon>Eukaryota</taxon>
        <taxon>Fungi</taxon>
        <taxon>Dikarya</taxon>
        <taxon>Basidiomycota</taxon>
        <taxon>Agaricomycotina</taxon>
        <taxon>Tremellomycetes</taxon>
        <taxon>Filobasidiales</taxon>
        <taxon>Filobasidiaceae</taxon>
        <taxon>Naganishia</taxon>
    </lineage>
</organism>
<protein>
    <submittedName>
        <fullName evidence="1">Uncharacterized protein</fullName>
    </submittedName>
</protein>
<dbReference type="EMBL" id="JASBWT010000027">
    <property type="protein sequence ID" value="KAJ9094028.1"/>
    <property type="molecule type" value="Genomic_DNA"/>
</dbReference>
<evidence type="ECO:0000313" key="2">
    <source>
        <dbReference type="Proteomes" id="UP001227268"/>
    </source>
</evidence>
<dbReference type="Proteomes" id="UP001227268">
    <property type="component" value="Unassembled WGS sequence"/>
</dbReference>
<proteinExistence type="predicted"/>
<keyword evidence="2" id="KW-1185">Reference proteome</keyword>